<evidence type="ECO:0000313" key="3">
    <source>
        <dbReference type="EMBL" id="CAD8356801.1"/>
    </source>
</evidence>
<evidence type="ECO:0000256" key="2">
    <source>
        <dbReference type="SAM" id="Phobius"/>
    </source>
</evidence>
<organism evidence="3">
    <name type="scientific">Pyrodinium bahamense</name>
    <dbReference type="NCBI Taxonomy" id="73915"/>
    <lineage>
        <taxon>Eukaryota</taxon>
        <taxon>Sar</taxon>
        <taxon>Alveolata</taxon>
        <taxon>Dinophyceae</taxon>
        <taxon>Gonyaulacales</taxon>
        <taxon>Pyrocystaceae</taxon>
        <taxon>Pyrodinium</taxon>
    </lineage>
</organism>
<feature type="region of interest" description="Disordered" evidence="1">
    <location>
        <begin position="421"/>
        <end position="444"/>
    </location>
</feature>
<protein>
    <recommendedName>
        <fullName evidence="4">Transmembrane protein</fullName>
    </recommendedName>
</protein>
<feature type="transmembrane region" description="Helical" evidence="2">
    <location>
        <begin position="211"/>
        <end position="233"/>
    </location>
</feature>
<evidence type="ECO:0000256" key="1">
    <source>
        <dbReference type="SAM" id="MobiDB-lite"/>
    </source>
</evidence>
<evidence type="ECO:0008006" key="4">
    <source>
        <dbReference type="Google" id="ProtNLM"/>
    </source>
</evidence>
<keyword evidence="2" id="KW-0812">Transmembrane</keyword>
<reference evidence="3" key="1">
    <citation type="submission" date="2021-01" db="EMBL/GenBank/DDBJ databases">
        <authorList>
            <person name="Corre E."/>
            <person name="Pelletier E."/>
            <person name="Niang G."/>
            <person name="Scheremetjew M."/>
            <person name="Finn R."/>
            <person name="Kale V."/>
            <person name="Holt S."/>
            <person name="Cochrane G."/>
            <person name="Meng A."/>
            <person name="Brown T."/>
            <person name="Cohen L."/>
        </authorList>
    </citation>
    <scope>NUCLEOTIDE SEQUENCE</scope>
    <source>
        <strain evidence="3">Pbaha01</strain>
    </source>
</reference>
<proteinExistence type="predicted"/>
<keyword evidence="2" id="KW-0472">Membrane</keyword>
<feature type="transmembrane region" description="Helical" evidence="2">
    <location>
        <begin position="179"/>
        <end position="205"/>
    </location>
</feature>
<feature type="transmembrane region" description="Helical" evidence="2">
    <location>
        <begin position="289"/>
        <end position="308"/>
    </location>
</feature>
<sequence>MASDGSTGGSCCVFVLVWCGWGIVFFWASFSDEKRYYAEQQPAMCMDGLVDGHVMSIDPASAQVLLDPMPKKSKIPIRCLIPVAVYPCKDGGIEPEEWRGTCSYSEAIPFRSGMMWPRRNAGEVHVCKPPSIWKKAKCEDSDFQEASESCSQELRHSRYPCFIDRGGGEVRAKATGYPVWLLVGALACTKVLVLLICAACVFASTGDAGNLAAAAVCSCGWISFGMIMGVIILQIRGCTEDDDVREGFVGSHTVSLKTIDSTVPTTTSASPWMTSTGAMATPQPVSEKILLAVFGVLLALGCIGLLGLCAMRQIRSHGEGARAKAAVAADVMESQVGSAAPPMNRQMSRQELNELVKQGSGSLQKKRTREELGALVRQTTGLSRSEVVAHQLLSEAEATVTWPKRMASGIHRSLTGTSGVFDDGVPGSGDQAGAAPPAQSIGLEDIDLRVQDPGTSRPAQVGWRSSPFRGWWNRPCCPLFA</sequence>
<feature type="transmembrane region" description="Helical" evidence="2">
    <location>
        <begin position="6"/>
        <end position="28"/>
    </location>
</feature>
<name>A0A7S0A976_9DINO</name>
<gene>
    <name evidence="3" type="ORF">PBAH0796_LOCUS12168</name>
</gene>
<keyword evidence="2" id="KW-1133">Transmembrane helix</keyword>
<dbReference type="AlphaFoldDB" id="A0A7S0A976"/>
<dbReference type="EMBL" id="HBEG01020097">
    <property type="protein sequence ID" value="CAD8356801.1"/>
    <property type="molecule type" value="Transcribed_RNA"/>
</dbReference>
<accession>A0A7S0A976</accession>